<organism evidence="1">
    <name type="scientific">uncultured Mycobacterium sp</name>
    <dbReference type="NCBI Taxonomy" id="171292"/>
    <lineage>
        <taxon>Bacteria</taxon>
        <taxon>Bacillati</taxon>
        <taxon>Actinomycetota</taxon>
        <taxon>Actinomycetes</taxon>
        <taxon>Mycobacteriales</taxon>
        <taxon>Mycobacteriaceae</taxon>
        <taxon>Mycobacterium</taxon>
        <taxon>environmental samples</taxon>
    </lineage>
</organism>
<evidence type="ECO:0008006" key="2">
    <source>
        <dbReference type="Google" id="ProtNLM"/>
    </source>
</evidence>
<dbReference type="AlphaFoldDB" id="A0A1Y5PN26"/>
<evidence type="ECO:0000313" key="1">
    <source>
        <dbReference type="EMBL" id="SBS78739.1"/>
    </source>
</evidence>
<sequence>MVNRLSTDKRAQIVSCLCEGMSIRATVRVTGAAKNTITKLLIELGGACSGYQNAAFYDLPCKTIQCDEIWSFCYAKQKNVPSEHRGEYGYGDVWTWTAICADTKFGSLMAGG</sequence>
<dbReference type="EMBL" id="FLQS01000056">
    <property type="protein sequence ID" value="SBS78739.1"/>
    <property type="molecule type" value="Genomic_DNA"/>
</dbReference>
<protein>
    <recommendedName>
        <fullName evidence="2">Transposase</fullName>
    </recommendedName>
</protein>
<proteinExistence type="predicted"/>
<reference evidence="1" key="1">
    <citation type="submission" date="2016-03" db="EMBL/GenBank/DDBJ databases">
        <authorList>
            <person name="Ploux O."/>
        </authorList>
    </citation>
    <scope>NUCLEOTIDE SEQUENCE</scope>
    <source>
        <strain evidence="1">UC10</strain>
    </source>
</reference>
<gene>
    <name evidence="1" type="ORF">MHPYR_60227</name>
</gene>
<name>A0A1Y5PN26_9MYCO</name>
<accession>A0A1Y5PN26</accession>